<evidence type="ECO:0000313" key="6">
    <source>
        <dbReference type="EMBL" id="VDN98732.1"/>
    </source>
</evidence>
<reference evidence="8" key="1">
    <citation type="submission" date="2017-02" db="UniProtKB">
        <authorList>
            <consortium name="WormBaseParasite"/>
        </authorList>
    </citation>
    <scope>IDENTIFICATION</scope>
</reference>
<dbReference type="PANTHER" id="PTHR13364:SF6">
    <property type="entry name" value="SPERMATOGENESIS-DEFECTIVE PROTEIN 39 HOMOLOG"/>
    <property type="match status" value="1"/>
</dbReference>
<name>A0A0R3T736_RODNA</name>
<evidence type="ECO:0000256" key="3">
    <source>
        <dbReference type="ARBA" id="ARBA00004603"/>
    </source>
</evidence>
<dbReference type="GO" id="GO:0005770">
    <property type="term" value="C:late endosome"/>
    <property type="evidence" value="ECO:0007669"/>
    <property type="project" value="UniProtKB-SubCell"/>
</dbReference>
<sequence length="458" mass="52329">MIDLKDSESDIWDESDVQGFSFDDIETRDNQIYSDALAKNISGNVVETTFIPSLTSEDCSFCSRRLTDFVKYEDKSAFCSEECWISCLRSSLSDLRSGGISSWPINMFVSLDSKRSLLKLAAETLDGDFLLKVILSVKSSLSRTLFFTILLDNELCYKHYLHFLTETSKTDEAIELMKAHGSIEESKIFTFKTRMEALHSVRADEAEKAMLQLHTFAATELSSSPALASMHESVTQQADLLNFQLKIRSEWAAFLDSPIQGPVRSMLNELDGPLVGQNLANTIIVCVLMDRKASKGSRADILKTAHKMSDEHYRWLVLEPLIHMGLWMEVDLLILEKKWLSRRPTPSLPIDRLILFLHSSKAPKDVKRRFIEYVPDSDSLIDLVVRLSLFDLGLEVLRFNCPLIRNIHVIFQHFIRRKDLNGLRALMSRIPTSRPEFRVGQTYLGKPTNQWVEYTSQD</sequence>
<comment type="subcellular location">
    <subcellularLocation>
        <location evidence="2">Cytoplasmic vesicle</location>
    </subcellularLocation>
    <subcellularLocation>
        <location evidence="1">Early endosome</location>
    </subcellularLocation>
    <subcellularLocation>
        <location evidence="3">Late endosome</location>
    </subcellularLocation>
</comment>
<dbReference type="Gene3D" id="1.10.150.780">
    <property type="entry name" value="Vps16, C-terminal region"/>
    <property type="match status" value="1"/>
</dbReference>
<dbReference type="PANTHER" id="PTHR13364">
    <property type="entry name" value="DEFECTIVE SPERMATOGENESIS PROTEIN 39"/>
    <property type="match status" value="1"/>
</dbReference>
<proteinExistence type="predicted"/>
<dbReference type="InterPro" id="IPR038132">
    <property type="entry name" value="Vps16_C_sf"/>
</dbReference>
<evidence type="ECO:0000313" key="7">
    <source>
        <dbReference type="Proteomes" id="UP000278807"/>
    </source>
</evidence>
<evidence type="ECO:0000313" key="8">
    <source>
        <dbReference type="WBParaSite" id="HNAJ_0000287401-mRNA-1"/>
    </source>
</evidence>
<dbReference type="Proteomes" id="UP000278807">
    <property type="component" value="Unassembled WGS sequence"/>
</dbReference>
<evidence type="ECO:0000256" key="5">
    <source>
        <dbReference type="ARBA" id="ARBA00023329"/>
    </source>
</evidence>
<evidence type="ECO:0000256" key="1">
    <source>
        <dbReference type="ARBA" id="ARBA00004412"/>
    </source>
</evidence>
<dbReference type="GO" id="GO:0005769">
    <property type="term" value="C:early endosome"/>
    <property type="evidence" value="ECO:0007669"/>
    <property type="project" value="UniProtKB-SubCell"/>
</dbReference>
<dbReference type="AlphaFoldDB" id="A0A0R3T736"/>
<protein>
    <submittedName>
        <fullName evidence="8">Vps16_C domain-containing protein</fullName>
    </submittedName>
</protein>
<dbReference type="EMBL" id="UZAE01001531">
    <property type="protein sequence ID" value="VDN98732.1"/>
    <property type="molecule type" value="Genomic_DNA"/>
</dbReference>
<keyword evidence="5" id="KW-0968">Cytoplasmic vesicle</keyword>
<reference evidence="6 7" key="2">
    <citation type="submission" date="2018-11" db="EMBL/GenBank/DDBJ databases">
        <authorList>
            <consortium name="Pathogen Informatics"/>
        </authorList>
    </citation>
    <scope>NUCLEOTIDE SEQUENCE [LARGE SCALE GENOMIC DNA]</scope>
</reference>
<dbReference type="InterPro" id="IPR040057">
    <property type="entry name" value="Spe-39"/>
</dbReference>
<keyword evidence="4" id="KW-0967">Endosome</keyword>
<keyword evidence="7" id="KW-1185">Reference proteome</keyword>
<dbReference type="OrthoDB" id="9977282at2759"/>
<evidence type="ECO:0000256" key="2">
    <source>
        <dbReference type="ARBA" id="ARBA00004541"/>
    </source>
</evidence>
<dbReference type="STRING" id="102285.A0A0R3T736"/>
<dbReference type="GO" id="GO:0006886">
    <property type="term" value="P:intracellular protein transport"/>
    <property type="evidence" value="ECO:0007669"/>
    <property type="project" value="TreeGrafter"/>
</dbReference>
<accession>A0A0R3T736</accession>
<gene>
    <name evidence="6" type="ORF">HNAJ_LOCUS2873</name>
</gene>
<organism evidence="8">
    <name type="scientific">Rodentolepis nana</name>
    <name type="common">Dwarf tapeworm</name>
    <name type="synonym">Hymenolepis nana</name>
    <dbReference type="NCBI Taxonomy" id="102285"/>
    <lineage>
        <taxon>Eukaryota</taxon>
        <taxon>Metazoa</taxon>
        <taxon>Spiralia</taxon>
        <taxon>Lophotrochozoa</taxon>
        <taxon>Platyhelminthes</taxon>
        <taxon>Cestoda</taxon>
        <taxon>Eucestoda</taxon>
        <taxon>Cyclophyllidea</taxon>
        <taxon>Hymenolepididae</taxon>
        <taxon>Rodentolepis</taxon>
    </lineage>
</organism>
<evidence type="ECO:0000256" key="4">
    <source>
        <dbReference type="ARBA" id="ARBA00022753"/>
    </source>
</evidence>
<dbReference type="WBParaSite" id="HNAJ_0000287401-mRNA-1">
    <property type="protein sequence ID" value="HNAJ_0000287401-mRNA-1"/>
    <property type="gene ID" value="HNAJ_0000287401"/>
</dbReference>
<dbReference type="GO" id="GO:0007034">
    <property type="term" value="P:vacuolar transport"/>
    <property type="evidence" value="ECO:0007669"/>
    <property type="project" value="TreeGrafter"/>
</dbReference>